<sequence length="61" mass="6961">MYDIYETYKKIGNAQEYQIIIIDNLTAVPGEGKNTKSYNNTKYLSKAMEKKIIVKAGQIQS</sequence>
<accession>X1FCI8</accession>
<name>X1FCI8_9ZZZZ</name>
<proteinExistence type="predicted"/>
<dbReference type="EMBL" id="BARU01008609">
    <property type="protein sequence ID" value="GAH43356.1"/>
    <property type="molecule type" value="Genomic_DNA"/>
</dbReference>
<organism evidence="1">
    <name type="scientific">marine sediment metagenome</name>
    <dbReference type="NCBI Taxonomy" id="412755"/>
    <lineage>
        <taxon>unclassified sequences</taxon>
        <taxon>metagenomes</taxon>
        <taxon>ecological metagenomes</taxon>
    </lineage>
</organism>
<reference evidence="1" key="1">
    <citation type="journal article" date="2014" name="Front. Microbiol.">
        <title>High frequency of phylogenetically diverse reductive dehalogenase-homologous genes in deep subseafloor sedimentary metagenomes.</title>
        <authorList>
            <person name="Kawai M."/>
            <person name="Futagami T."/>
            <person name="Toyoda A."/>
            <person name="Takaki Y."/>
            <person name="Nishi S."/>
            <person name="Hori S."/>
            <person name="Arai W."/>
            <person name="Tsubouchi T."/>
            <person name="Morono Y."/>
            <person name="Uchiyama I."/>
            <person name="Ito T."/>
            <person name="Fujiyama A."/>
            <person name="Inagaki F."/>
            <person name="Takami H."/>
        </authorList>
    </citation>
    <scope>NUCLEOTIDE SEQUENCE</scope>
    <source>
        <strain evidence="1">Expedition CK06-06</strain>
    </source>
</reference>
<comment type="caution">
    <text evidence="1">The sequence shown here is derived from an EMBL/GenBank/DDBJ whole genome shotgun (WGS) entry which is preliminary data.</text>
</comment>
<dbReference type="AlphaFoldDB" id="X1FCI8"/>
<gene>
    <name evidence="1" type="ORF">S03H2_16803</name>
</gene>
<evidence type="ECO:0000313" key="1">
    <source>
        <dbReference type="EMBL" id="GAH43356.1"/>
    </source>
</evidence>
<protein>
    <submittedName>
        <fullName evidence="1">Uncharacterized protein</fullName>
    </submittedName>
</protein>